<dbReference type="AlphaFoldDB" id="A0ABD7GXT8"/>
<protein>
    <submittedName>
        <fullName evidence="10">Type I-F CRISPR-associated helicase Cas3</fullName>
    </submittedName>
</protein>
<dbReference type="GO" id="GO:0046872">
    <property type="term" value="F:metal ion binding"/>
    <property type="evidence" value="ECO:0007669"/>
    <property type="project" value="UniProtKB-KW"/>
</dbReference>
<evidence type="ECO:0000256" key="7">
    <source>
        <dbReference type="ARBA" id="ARBA00022840"/>
    </source>
</evidence>
<dbReference type="PROSITE" id="PS51643">
    <property type="entry name" value="HD_CAS3"/>
    <property type="match status" value="1"/>
</dbReference>
<dbReference type="GO" id="GO:0051607">
    <property type="term" value="P:defense response to virus"/>
    <property type="evidence" value="ECO:0007669"/>
    <property type="project" value="UniProtKB-KW"/>
</dbReference>
<dbReference type="GO" id="GO:0016787">
    <property type="term" value="F:hydrolase activity"/>
    <property type="evidence" value="ECO:0007669"/>
    <property type="project" value="UniProtKB-KW"/>
</dbReference>
<feature type="domain" description="HD Cas3-type" evidence="9">
    <location>
        <begin position="102"/>
        <end position="322"/>
    </location>
</feature>
<evidence type="ECO:0000259" key="9">
    <source>
        <dbReference type="PROSITE" id="PS51643"/>
    </source>
</evidence>
<dbReference type="Pfam" id="PF22590">
    <property type="entry name" value="Cas3-like_C_2"/>
    <property type="match status" value="1"/>
</dbReference>
<dbReference type="Gene3D" id="1.10.3210.30">
    <property type="match status" value="1"/>
</dbReference>
<proteinExistence type="inferred from homology"/>
<evidence type="ECO:0000256" key="2">
    <source>
        <dbReference type="ARBA" id="ARBA00009046"/>
    </source>
</evidence>
<dbReference type="InterPro" id="IPR038257">
    <property type="entry name" value="CRISPR-assoc_Cas3_HD_sf"/>
</dbReference>
<accession>A0ABD7GXT8</accession>
<evidence type="ECO:0000256" key="1">
    <source>
        <dbReference type="ARBA" id="ARBA00006847"/>
    </source>
</evidence>
<keyword evidence="6" id="KW-0347">Helicase</keyword>
<dbReference type="InterPro" id="IPR013395">
    <property type="entry name" value="CRISPR-assoc_Cas3_yers"/>
</dbReference>
<keyword evidence="7" id="KW-0067">ATP-binding</keyword>
<dbReference type="NCBIfam" id="TIGR02562">
    <property type="entry name" value="cas3_yersinia"/>
    <property type="match status" value="1"/>
</dbReference>
<comment type="similarity">
    <text evidence="2">In the central section; belongs to the CRISPR-associated helicase Cas3 family.</text>
</comment>
<comment type="caution">
    <text evidence="10">The sequence shown here is derived from an EMBL/GenBank/DDBJ whole genome shotgun (WGS) entry which is preliminary data.</text>
</comment>
<keyword evidence="3" id="KW-0479">Metal-binding</keyword>
<evidence type="ECO:0000313" key="10">
    <source>
        <dbReference type="EMBL" id="RDT60200.1"/>
    </source>
</evidence>
<dbReference type="GO" id="GO:0004386">
    <property type="term" value="F:helicase activity"/>
    <property type="evidence" value="ECO:0007669"/>
    <property type="project" value="UniProtKB-KW"/>
</dbReference>
<dbReference type="Proteomes" id="UP000255291">
    <property type="component" value="Unassembled WGS sequence"/>
</dbReference>
<reference evidence="10 11" key="1">
    <citation type="submission" date="2018-07" db="EMBL/GenBank/DDBJ databases">
        <title>The use of a cohorting ward and systematic surveillance cultures for the control of a Klebsiella pneumoniae carbapenemase (KPC)-producing Enterobacteriaceae outbreak.</title>
        <authorList>
            <person name="Doi Y."/>
        </authorList>
    </citation>
    <scope>NUCLEOTIDE SEQUENCE [LARGE SCALE GENOMIC DNA]</scope>
    <source>
        <strain evidence="10 11">1-RC-17-04017</strain>
    </source>
</reference>
<dbReference type="RefSeq" id="WP_063617831.1">
    <property type="nucleotide sequence ID" value="NZ_FKBB01000004.1"/>
</dbReference>
<keyword evidence="5" id="KW-0378">Hydrolase</keyword>
<name>A0ABD7GXT8_9ENTR</name>
<dbReference type="InterPro" id="IPR006483">
    <property type="entry name" value="CRISPR-assoc_Cas3_HD"/>
</dbReference>
<dbReference type="InterPro" id="IPR048823">
    <property type="entry name" value="Cas3_I-F_Cas2"/>
</dbReference>
<organism evidence="10 11">
    <name type="scientific">Enterobacter roggenkampii</name>
    <dbReference type="NCBI Taxonomy" id="1812935"/>
    <lineage>
        <taxon>Bacteria</taxon>
        <taxon>Pseudomonadati</taxon>
        <taxon>Pseudomonadota</taxon>
        <taxon>Gammaproteobacteria</taxon>
        <taxon>Enterobacterales</taxon>
        <taxon>Enterobacteriaceae</taxon>
        <taxon>Enterobacter</taxon>
        <taxon>Enterobacter cloacae complex</taxon>
    </lineage>
</organism>
<dbReference type="GO" id="GO:0005524">
    <property type="term" value="F:ATP binding"/>
    <property type="evidence" value="ECO:0007669"/>
    <property type="project" value="UniProtKB-KW"/>
</dbReference>
<gene>
    <name evidence="10" type="primary">cas3f</name>
    <name evidence="10" type="ORF">DXF87_09550</name>
</gene>
<evidence type="ECO:0000313" key="11">
    <source>
        <dbReference type="Proteomes" id="UP000255291"/>
    </source>
</evidence>
<comment type="similarity">
    <text evidence="1">In the N-terminal section; belongs to the CRISPR-associated nuclease Cas3-HD family.</text>
</comment>
<dbReference type="EMBL" id="QRBW01000014">
    <property type="protein sequence ID" value="RDT60200.1"/>
    <property type="molecule type" value="Genomic_DNA"/>
</dbReference>
<keyword evidence="4" id="KW-0547">Nucleotide-binding</keyword>
<sequence length="1077" mass="121473">MNVLIISRCTKRAREQSCQIIDQFAERTGDAAWQTTITMEGVNALRKLLRKTARRNTAVACHWLKKNGQTELLWIVGNLRRFNAQGRVPTNRTTLQIIRNDGEHRWQSAESIALLAAIAGLFHDFGKAGMCFQQTLKGESQHVCQPYRHEWISVRLFEAFVGERSDEQWLASLTQLKAADEKAMLKALKMDRAEWSNSPLEKLPPVARVVAWLMLSHHRLPQPHPAKTSLLYSEGWIEKQLNADWNSLNHKSTDKHPWKTRDFKNVWTFPHGTPLKSQTWREKARQIGKRIRNLPALLQAGSLDNLFTLHLARLSLMLADHVYSSQPAYLAWQDDAVPCWANSDRQSGQLKQKLDEHNVGVAHQALLMGRSLPALRRSLPAIARHKTFRERAKESRFHWQNKAWDVASSLREKSAGQGFFGINMASTGCGKTFANARIMYALSDEQEGCRFSVALGLRTLTLQTGQALQSRLGLDDDTLAVVTGAAAVKELYQGNDAEDTSSASDETFFASHHYVHYEGATSSGIAQQWLAKEPALNRLVSAPVLVTTIDHLMPATEGVRGGRQIPAMLRLMTSDLVLDEPDDFDVDDLHALCRLVNWAGMLGSRVLLSSATLPPALTEALFEAYREGRRAWQAACGQSDRPMSICCAWFDEYGAQSQDVADDAQFRQAHGDFVTQRIKRLPDQPRLRLGKLAAVEAHASRNADVVSALAQTLHQQMFALHGHHRSTHKSGKTVSFGLVRMANINPLVAVAQALMALPSPDNYRIHYCVYHSQHPLAVRAAIEKRLDAAFTRHEPERVWQLPDVKQALTSPEQHHLFVVLGTSVLEVGRDFDADWGIIEPSSMRSLIQFAGRIQRHRQIVPESENLVILERNVRALRGEKIAYCRPGFETEHHLLPHHDLHELLSEEGYRTLNAIPRIVENLPGNALAALEHARLRAALLDGGDKSDAVAASWWRLPLTWNGELQRRTPFRRSSPQDAFFLSMEEEGDEPEFCLMQENGVLKPAGRFCEKSLSMAEGVEPWMAIDYGEVLQALAETKQMELGAVSRRYGEITLRISREEETEQWLYHPVLGVFREYR</sequence>
<dbReference type="SUPFAM" id="SSF52540">
    <property type="entry name" value="P-loop containing nucleoside triphosphate hydrolases"/>
    <property type="match status" value="1"/>
</dbReference>
<dbReference type="InterPro" id="IPR054712">
    <property type="entry name" value="Cas3-like_dom"/>
</dbReference>
<evidence type="ECO:0000256" key="5">
    <source>
        <dbReference type="ARBA" id="ARBA00022801"/>
    </source>
</evidence>
<dbReference type="InterPro" id="IPR027417">
    <property type="entry name" value="P-loop_NTPase"/>
</dbReference>
<dbReference type="Pfam" id="PF21384">
    <property type="entry name" value="Cas3_I-F_Cas2"/>
    <property type="match status" value="1"/>
</dbReference>
<evidence type="ECO:0000256" key="6">
    <source>
        <dbReference type="ARBA" id="ARBA00022806"/>
    </source>
</evidence>
<evidence type="ECO:0000256" key="8">
    <source>
        <dbReference type="ARBA" id="ARBA00023118"/>
    </source>
</evidence>
<evidence type="ECO:0000256" key="3">
    <source>
        <dbReference type="ARBA" id="ARBA00022723"/>
    </source>
</evidence>
<evidence type="ECO:0000256" key="4">
    <source>
        <dbReference type="ARBA" id="ARBA00022741"/>
    </source>
</evidence>
<keyword evidence="8" id="KW-0051">Antiviral defense</keyword>